<dbReference type="PROSITE" id="PS50157">
    <property type="entry name" value="ZINC_FINGER_C2H2_2"/>
    <property type="match status" value="1"/>
</dbReference>
<dbReference type="OrthoDB" id="9970574at2759"/>
<dbReference type="HOGENOM" id="CLU_1134586_0_0_1"/>
<dbReference type="PhylomeDB" id="B4MM82"/>
<sequence length="282" mass="33229">MAGVINEAFTPEVMDLWPVREYRCHKGCVDKVYTSRIYYNMHLKKVHDQSIRVNSYYKAYHCPQEGCVYHCEQENAKSFRQLHTLRSHYQRCHMPEIYKCDRCENTFCMEKQLLTHPCLAADDDKCIKCGLVPNLKDVKSSNCKICQYQLNNTNRYIWPYHRRGGSYATPKPLKSLSSSSSSSSSSKKNETYKYCEMCDKRYIYKHTCSEFVCFICPHVFDMDEALYEHLSRHLMSNPDIDNDQVLLNEMLLLLNKIESNEEENPQLIQELIDLYPLFQTAE</sequence>
<dbReference type="EMBL" id="CH963847">
    <property type="protein sequence ID" value="EDW73227.1"/>
    <property type="molecule type" value="Genomic_DNA"/>
</dbReference>
<keyword evidence="1" id="KW-0863">Zinc-finger</keyword>
<dbReference type="KEGG" id="dwi:6639154"/>
<name>B4MM82_DROWI</name>
<keyword evidence="1" id="KW-0479">Metal-binding</keyword>
<feature type="domain" description="C2H2-type" evidence="2">
    <location>
        <begin position="211"/>
        <end position="238"/>
    </location>
</feature>
<organism evidence="3 4">
    <name type="scientific">Drosophila willistoni</name>
    <name type="common">Fruit fly</name>
    <dbReference type="NCBI Taxonomy" id="7260"/>
    <lineage>
        <taxon>Eukaryota</taxon>
        <taxon>Metazoa</taxon>
        <taxon>Ecdysozoa</taxon>
        <taxon>Arthropoda</taxon>
        <taxon>Hexapoda</taxon>
        <taxon>Insecta</taxon>
        <taxon>Pterygota</taxon>
        <taxon>Neoptera</taxon>
        <taxon>Endopterygota</taxon>
        <taxon>Diptera</taxon>
        <taxon>Brachycera</taxon>
        <taxon>Muscomorpha</taxon>
        <taxon>Ephydroidea</taxon>
        <taxon>Drosophilidae</taxon>
        <taxon>Drosophila</taxon>
        <taxon>Sophophora</taxon>
    </lineage>
</organism>
<keyword evidence="1" id="KW-0862">Zinc</keyword>
<dbReference type="PROSITE" id="PS00028">
    <property type="entry name" value="ZINC_FINGER_C2H2_1"/>
    <property type="match status" value="1"/>
</dbReference>
<evidence type="ECO:0000313" key="3">
    <source>
        <dbReference type="EMBL" id="EDW73227.1"/>
    </source>
</evidence>
<dbReference type="GO" id="GO:0008270">
    <property type="term" value="F:zinc ion binding"/>
    <property type="evidence" value="ECO:0007669"/>
    <property type="project" value="UniProtKB-KW"/>
</dbReference>
<dbReference type="OMA" id="HHMEKKY"/>
<keyword evidence="4" id="KW-1185">Reference proteome</keyword>
<accession>B4MM82</accession>
<evidence type="ECO:0000256" key="1">
    <source>
        <dbReference type="PROSITE-ProRule" id="PRU00042"/>
    </source>
</evidence>
<dbReference type="AlphaFoldDB" id="B4MM82"/>
<proteinExistence type="predicted"/>
<dbReference type="InterPro" id="IPR013087">
    <property type="entry name" value="Znf_C2H2_type"/>
</dbReference>
<dbReference type="InParanoid" id="B4MM82"/>
<dbReference type="Proteomes" id="UP000007798">
    <property type="component" value="Unassembled WGS sequence"/>
</dbReference>
<protein>
    <recommendedName>
        <fullName evidence="2">C2H2-type domain-containing protein</fullName>
    </recommendedName>
</protein>
<reference evidence="3 4" key="1">
    <citation type="journal article" date="2007" name="Nature">
        <title>Evolution of genes and genomes on the Drosophila phylogeny.</title>
        <authorList>
            <consortium name="Drosophila 12 Genomes Consortium"/>
            <person name="Clark A.G."/>
            <person name="Eisen M.B."/>
            <person name="Smith D.R."/>
            <person name="Bergman C.M."/>
            <person name="Oliver B."/>
            <person name="Markow T.A."/>
            <person name="Kaufman T.C."/>
            <person name="Kellis M."/>
            <person name="Gelbart W."/>
            <person name="Iyer V.N."/>
            <person name="Pollard D.A."/>
            <person name="Sackton T.B."/>
            <person name="Larracuente A.M."/>
            <person name="Singh N.D."/>
            <person name="Abad J.P."/>
            <person name="Abt D.N."/>
            <person name="Adryan B."/>
            <person name="Aguade M."/>
            <person name="Akashi H."/>
            <person name="Anderson W.W."/>
            <person name="Aquadro C.F."/>
            <person name="Ardell D.H."/>
            <person name="Arguello R."/>
            <person name="Artieri C.G."/>
            <person name="Barbash D.A."/>
            <person name="Barker D."/>
            <person name="Barsanti P."/>
            <person name="Batterham P."/>
            <person name="Batzoglou S."/>
            <person name="Begun D."/>
            <person name="Bhutkar A."/>
            <person name="Blanco E."/>
            <person name="Bosak S.A."/>
            <person name="Bradley R.K."/>
            <person name="Brand A.D."/>
            <person name="Brent M.R."/>
            <person name="Brooks A.N."/>
            <person name="Brown R.H."/>
            <person name="Butlin R.K."/>
            <person name="Caggese C."/>
            <person name="Calvi B.R."/>
            <person name="Bernardo de Carvalho A."/>
            <person name="Caspi A."/>
            <person name="Castrezana S."/>
            <person name="Celniker S.E."/>
            <person name="Chang J.L."/>
            <person name="Chapple C."/>
            <person name="Chatterji S."/>
            <person name="Chinwalla A."/>
            <person name="Civetta A."/>
            <person name="Clifton S.W."/>
            <person name="Comeron J.M."/>
            <person name="Costello J.C."/>
            <person name="Coyne J.A."/>
            <person name="Daub J."/>
            <person name="David R.G."/>
            <person name="Delcher A.L."/>
            <person name="Delehaunty K."/>
            <person name="Do C.B."/>
            <person name="Ebling H."/>
            <person name="Edwards K."/>
            <person name="Eickbush T."/>
            <person name="Evans J.D."/>
            <person name="Filipski A."/>
            <person name="Findeiss S."/>
            <person name="Freyhult E."/>
            <person name="Fulton L."/>
            <person name="Fulton R."/>
            <person name="Garcia A.C."/>
            <person name="Gardiner A."/>
            <person name="Garfield D.A."/>
            <person name="Garvin B.E."/>
            <person name="Gibson G."/>
            <person name="Gilbert D."/>
            <person name="Gnerre S."/>
            <person name="Godfrey J."/>
            <person name="Good R."/>
            <person name="Gotea V."/>
            <person name="Gravely B."/>
            <person name="Greenberg A.J."/>
            <person name="Griffiths-Jones S."/>
            <person name="Gross S."/>
            <person name="Guigo R."/>
            <person name="Gustafson E.A."/>
            <person name="Haerty W."/>
            <person name="Hahn M.W."/>
            <person name="Halligan D.L."/>
            <person name="Halpern A.L."/>
            <person name="Halter G.M."/>
            <person name="Han M.V."/>
            <person name="Heger A."/>
            <person name="Hillier L."/>
            <person name="Hinrichs A.S."/>
            <person name="Holmes I."/>
            <person name="Hoskins R.A."/>
            <person name="Hubisz M.J."/>
            <person name="Hultmark D."/>
            <person name="Huntley M.A."/>
            <person name="Jaffe D.B."/>
            <person name="Jagadeeshan S."/>
            <person name="Jeck W.R."/>
            <person name="Johnson J."/>
            <person name="Jones C.D."/>
            <person name="Jordan W.C."/>
            <person name="Karpen G.H."/>
            <person name="Kataoka E."/>
            <person name="Keightley P.D."/>
            <person name="Kheradpour P."/>
            <person name="Kirkness E.F."/>
            <person name="Koerich L.B."/>
            <person name="Kristiansen K."/>
            <person name="Kudrna D."/>
            <person name="Kulathinal R.J."/>
            <person name="Kumar S."/>
            <person name="Kwok R."/>
            <person name="Lander E."/>
            <person name="Langley C.H."/>
            <person name="Lapoint R."/>
            <person name="Lazzaro B.P."/>
            <person name="Lee S.J."/>
            <person name="Levesque L."/>
            <person name="Li R."/>
            <person name="Lin C.F."/>
            <person name="Lin M.F."/>
            <person name="Lindblad-Toh K."/>
            <person name="Llopart A."/>
            <person name="Long M."/>
            <person name="Low L."/>
            <person name="Lozovsky E."/>
            <person name="Lu J."/>
            <person name="Luo M."/>
            <person name="Machado C.A."/>
            <person name="Makalowski W."/>
            <person name="Marzo M."/>
            <person name="Matsuda M."/>
            <person name="Matzkin L."/>
            <person name="McAllister B."/>
            <person name="McBride C.S."/>
            <person name="McKernan B."/>
            <person name="McKernan K."/>
            <person name="Mendez-Lago M."/>
            <person name="Minx P."/>
            <person name="Mollenhauer M.U."/>
            <person name="Montooth K."/>
            <person name="Mount S.M."/>
            <person name="Mu X."/>
            <person name="Myers E."/>
            <person name="Negre B."/>
            <person name="Newfeld S."/>
            <person name="Nielsen R."/>
            <person name="Noor M.A."/>
            <person name="O'Grady P."/>
            <person name="Pachter L."/>
            <person name="Papaceit M."/>
            <person name="Parisi M.J."/>
            <person name="Parisi M."/>
            <person name="Parts L."/>
            <person name="Pedersen J.S."/>
            <person name="Pesole G."/>
            <person name="Phillippy A.M."/>
            <person name="Ponting C.P."/>
            <person name="Pop M."/>
            <person name="Porcelli D."/>
            <person name="Powell J.R."/>
            <person name="Prohaska S."/>
            <person name="Pruitt K."/>
            <person name="Puig M."/>
            <person name="Quesneville H."/>
            <person name="Ram K.R."/>
            <person name="Rand D."/>
            <person name="Rasmussen M.D."/>
            <person name="Reed L.K."/>
            <person name="Reenan R."/>
            <person name="Reily A."/>
            <person name="Remington K.A."/>
            <person name="Rieger T.T."/>
            <person name="Ritchie M.G."/>
            <person name="Robin C."/>
            <person name="Rogers Y.H."/>
            <person name="Rohde C."/>
            <person name="Rozas J."/>
            <person name="Rubenfield M.J."/>
            <person name="Ruiz A."/>
            <person name="Russo S."/>
            <person name="Salzberg S.L."/>
            <person name="Sanchez-Gracia A."/>
            <person name="Saranga D.J."/>
            <person name="Sato H."/>
            <person name="Schaeffer S.W."/>
            <person name="Schatz M.C."/>
            <person name="Schlenke T."/>
            <person name="Schwartz R."/>
            <person name="Segarra C."/>
            <person name="Singh R.S."/>
            <person name="Sirot L."/>
            <person name="Sirota M."/>
            <person name="Sisneros N.B."/>
            <person name="Smith C.D."/>
            <person name="Smith T.F."/>
            <person name="Spieth J."/>
            <person name="Stage D.E."/>
            <person name="Stark A."/>
            <person name="Stephan W."/>
            <person name="Strausberg R.L."/>
            <person name="Strempel S."/>
            <person name="Sturgill D."/>
            <person name="Sutton G."/>
            <person name="Sutton G.G."/>
            <person name="Tao W."/>
            <person name="Teichmann S."/>
            <person name="Tobari Y.N."/>
            <person name="Tomimura Y."/>
            <person name="Tsolas J.M."/>
            <person name="Valente V.L."/>
            <person name="Venter E."/>
            <person name="Venter J.C."/>
            <person name="Vicario S."/>
            <person name="Vieira F.G."/>
            <person name="Vilella A.J."/>
            <person name="Villasante A."/>
            <person name="Walenz B."/>
            <person name="Wang J."/>
            <person name="Wasserman M."/>
            <person name="Watts T."/>
            <person name="Wilson D."/>
            <person name="Wilson R.K."/>
            <person name="Wing R.A."/>
            <person name="Wolfner M.F."/>
            <person name="Wong A."/>
            <person name="Wong G.K."/>
            <person name="Wu C.I."/>
            <person name="Wu G."/>
            <person name="Yamamoto D."/>
            <person name="Yang H.P."/>
            <person name="Yang S.P."/>
            <person name="Yorke J.A."/>
            <person name="Yoshida K."/>
            <person name="Zdobnov E."/>
            <person name="Zhang P."/>
            <person name="Zhang Y."/>
            <person name="Zimin A.V."/>
            <person name="Baldwin J."/>
            <person name="Abdouelleil A."/>
            <person name="Abdulkadir J."/>
            <person name="Abebe A."/>
            <person name="Abera B."/>
            <person name="Abreu J."/>
            <person name="Acer S.C."/>
            <person name="Aftuck L."/>
            <person name="Alexander A."/>
            <person name="An P."/>
            <person name="Anderson E."/>
            <person name="Anderson S."/>
            <person name="Arachi H."/>
            <person name="Azer M."/>
            <person name="Bachantsang P."/>
            <person name="Barry A."/>
            <person name="Bayul T."/>
            <person name="Berlin A."/>
            <person name="Bessette D."/>
            <person name="Bloom T."/>
            <person name="Blye J."/>
            <person name="Boguslavskiy L."/>
            <person name="Bonnet C."/>
            <person name="Boukhgalter B."/>
            <person name="Bourzgui I."/>
            <person name="Brown A."/>
            <person name="Cahill P."/>
            <person name="Channer S."/>
            <person name="Cheshatsang Y."/>
            <person name="Chuda L."/>
            <person name="Citroen M."/>
            <person name="Collymore A."/>
            <person name="Cooke P."/>
            <person name="Costello M."/>
            <person name="D'Aco K."/>
            <person name="Daza R."/>
            <person name="De Haan G."/>
            <person name="DeGray S."/>
            <person name="DeMaso C."/>
            <person name="Dhargay N."/>
            <person name="Dooley K."/>
            <person name="Dooley E."/>
            <person name="Doricent M."/>
            <person name="Dorje P."/>
            <person name="Dorjee K."/>
            <person name="Dupes A."/>
            <person name="Elong R."/>
            <person name="Falk J."/>
            <person name="Farina A."/>
            <person name="Faro S."/>
            <person name="Ferguson D."/>
            <person name="Fisher S."/>
            <person name="Foley C.D."/>
            <person name="Franke A."/>
            <person name="Friedrich D."/>
            <person name="Gadbois L."/>
            <person name="Gearin G."/>
            <person name="Gearin C.R."/>
            <person name="Giannoukos G."/>
            <person name="Goode T."/>
            <person name="Graham J."/>
            <person name="Grandbois E."/>
            <person name="Grewal S."/>
            <person name="Gyaltsen K."/>
            <person name="Hafez N."/>
            <person name="Hagos B."/>
            <person name="Hall J."/>
            <person name="Henson C."/>
            <person name="Hollinger A."/>
            <person name="Honan T."/>
            <person name="Huard M.D."/>
            <person name="Hughes L."/>
            <person name="Hurhula B."/>
            <person name="Husby M.E."/>
            <person name="Kamat A."/>
            <person name="Kanga B."/>
            <person name="Kashin S."/>
            <person name="Khazanovich D."/>
            <person name="Kisner P."/>
            <person name="Lance K."/>
            <person name="Lara M."/>
            <person name="Lee W."/>
            <person name="Lennon N."/>
            <person name="Letendre F."/>
            <person name="LeVine R."/>
            <person name="Lipovsky A."/>
            <person name="Liu X."/>
            <person name="Liu J."/>
            <person name="Liu S."/>
            <person name="Lokyitsang T."/>
            <person name="Lokyitsang Y."/>
            <person name="Lubonja R."/>
            <person name="Lui A."/>
            <person name="MacDonald P."/>
            <person name="Magnisalis V."/>
            <person name="Maru K."/>
            <person name="Matthews C."/>
            <person name="McCusker W."/>
            <person name="McDonough S."/>
            <person name="Mehta T."/>
            <person name="Meldrim J."/>
            <person name="Meneus L."/>
            <person name="Mihai O."/>
            <person name="Mihalev A."/>
            <person name="Mihova T."/>
            <person name="Mittelman R."/>
            <person name="Mlenga V."/>
            <person name="Montmayeur A."/>
            <person name="Mulrain L."/>
            <person name="Navidi A."/>
            <person name="Naylor J."/>
            <person name="Negash T."/>
            <person name="Nguyen T."/>
            <person name="Nguyen N."/>
            <person name="Nicol R."/>
            <person name="Norbu C."/>
            <person name="Norbu N."/>
            <person name="Novod N."/>
            <person name="O'Neill B."/>
            <person name="Osman S."/>
            <person name="Markiewicz E."/>
            <person name="Oyono O.L."/>
            <person name="Patti C."/>
            <person name="Phunkhang P."/>
            <person name="Pierre F."/>
            <person name="Priest M."/>
            <person name="Raghuraman S."/>
            <person name="Rege F."/>
            <person name="Reyes R."/>
            <person name="Rise C."/>
            <person name="Rogov P."/>
            <person name="Ross K."/>
            <person name="Ryan E."/>
            <person name="Settipalli S."/>
            <person name="Shea T."/>
            <person name="Sherpa N."/>
            <person name="Shi L."/>
            <person name="Shih D."/>
            <person name="Sparrow T."/>
            <person name="Spaulding J."/>
            <person name="Stalker J."/>
            <person name="Stange-Thomann N."/>
            <person name="Stavropoulos S."/>
            <person name="Stone C."/>
            <person name="Strader C."/>
            <person name="Tesfaye S."/>
            <person name="Thomson T."/>
            <person name="Thoulutsang Y."/>
            <person name="Thoulutsang D."/>
            <person name="Topham K."/>
            <person name="Topping I."/>
            <person name="Tsamla T."/>
            <person name="Vassiliev H."/>
            <person name="Vo A."/>
            <person name="Wangchuk T."/>
            <person name="Wangdi T."/>
            <person name="Weiand M."/>
            <person name="Wilkinson J."/>
            <person name="Wilson A."/>
            <person name="Yadav S."/>
            <person name="Young G."/>
            <person name="Yu Q."/>
            <person name="Zembek L."/>
            <person name="Zhong D."/>
            <person name="Zimmer A."/>
            <person name="Zwirko Z."/>
            <person name="Jaffe D.B."/>
            <person name="Alvarez P."/>
            <person name="Brockman W."/>
            <person name="Butler J."/>
            <person name="Chin C."/>
            <person name="Gnerre S."/>
            <person name="Grabherr M."/>
            <person name="Kleber M."/>
            <person name="Mauceli E."/>
            <person name="MacCallum I."/>
        </authorList>
    </citation>
    <scope>NUCLEOTIDE SEQUENCE [LARGE SCALE GENOMIC DNA]</scope>
    <source>
        <strain evidence="4">Tucson 14030-0811.24</strain>
    </source>
</reference>
<gene>
    <name evidence="3" type="primary">Dwil\GK17444</name>
    <name evidence="3" type="ORF">Dwil_GK17444</name>
</gene>
<evidence type="ECO:0000313" key="4">
    <source>
        <dbReference type="Proteomes" id="UP000007798"/>
    </source>
</evidence>
<evidence type="ECO:0000259" key="2">
    <source>
        <dbReference type="PROSITE" id="PS50157"/>
    </source>
</evidence>
<dbReference type="eggNOG" id="KOG1721">
    <property type="taxonomic scope" value="Eukaryota"/>
</dbReference>
<dbReference type="SMART" id="SM00355">
    <property type="entry name" value="ZnF_C2H2"/>
    <property type="match status" value="3"/>
</dbReference>